<comment type="caution">
    <text evidence="2">The sequence shown here is derived from an EMBL/GenBank/DDBJ whole genome shotgun (WGS) entry which is preliminary data.</text>
</comment>
<evidence type="ECO:0000313" key="3">
    <source>
        <dbReference type="Proteomes" id="UP000215506"/>
    </source>
</evidence>
<name>A0A231H322_9NOCA</name>
<feature type="coiled-coil region" evidence="1">
    <location>
        <begin position="26"/>
        <end position="72"/>
    </location>
</feature>
<protein>
    <recommendedName>
        <fullName evidence="4">Acyl-CoA synthase</fullName>
    </recommendedName>
</protein>
<evidence type="ECO:0008006" key="4">
    <source>
        <dbReference type="Google" id="ProtNLM"/>
    </source>
</evidence>
<gene>
    <name evidence="2" type="ORF">B7C42_04671</name>
</gene>
<accession>A0A231H322</accession>
<reference evidence="2 3" key="1">
    <citation type="submission" date="2017-07" db="EMBL/GenBank/DDBJ databases">
        <title>First draft Genome Sequence of Nocardia cerradoensis isolated from human infection.</title>
        <authorList>
            <person name="Carrasco G."/>
        </authorList>
    </citation>
    <scope>NUCLEOTIDE SEQUENCE [LARGE SCALE GENOMIC DNA]</scope>
    <source>
        <strain evidence="2 3">CNM20130759</strain>
    </source>
</reference>
<dbReference type="Proteomes" id="UP000215506">
    <property type="component" value="Unassembled WGS sequence"/>
</dbReference>
<dbReference type="EMBL" id="NGAF01000010">
    <property type="protein sequence ID" value="OXR43249.1"/>
    <property type="molecule type" value="Genomic_DNA"/>
</dbReference>
<evidence type="ECO:0000313" key="2">
    <source>
        <dbReference type="EMBL" id="OXR43249.1"/>
    </source>
</evidence>
<evidence type="ECO:0000256" key="1">
    <source>
        <dbReference type="SAM" id="Coils"/>
    </source>
</evidence>
<sequence>MTEQGGNPPERADKDDHDLLTYSEVAVRLHEEVESLAQRARELAAAGESEELTRVEQRLAVLEAARDRNSRQPINDDNFEKFFGYKGFARRNV</sequence>
<proteinExistence type="predicted"/>
<dbReference type="AlphaFoldDB" id="A0A231H322"/>
<keyword evidence="1" id="KW-0175">Coiled coil</keyword>
<dbReference type="RefSeq" id="WP_094026600.1">
    <property type="nucleotide sequence ID" value="NZ_NGAF01000010.1"/>
</dbReference>
<organism evidence="2 3">
    <name type="scientific">Nocardia cerradoensis</name>
    <dbReference type="NCBI Taxonomy" id="85688"/>
    <lineage>
        <taxon>Bacteria</taxon>
        <taxon>Bacillati</taxon>
        <taxon>Actinomycetota</taxon>
        <taxon>Actinomycetes</taxon>
        <taxon>Mycobacteriales</taxon>
        <taxon>Nocardiaceae</taxon>
        <taxon>Nocardia</taxon>
    </lineage>
</organism>
<keyword evidence="3" id="KW-1185">Reference proteome</keyword>